<keyword evidence="1 4" id="KW-0328">Glycosyltransferase</keyword>
<evidence type="ECO:0000256" key="1">
    <source>
        <dbReference type="ARBA" id="ARBA00022676"/>
    </source>
</evidence>
<dbReference type="Pfam" id="PF13439">
    <property type="entry name" value="Glyco_transf_4"/>
    <property type="match status" value="1"/>
</dbReference>
<dbReference type="Gene3D" id="3.40.50.2000">
    <property type="entry name" value="Glycogen Phosphorylase B"/>
    <property type="match status" value="2"/>
</dbReference>
<reference evidence="4 5" key="1">
    <citation type="submission" date="2024-06" db="EMBL/GenBank/DDBJ databases">
        <title>Novosphingobium rhizovicinus M1R2S20.</title>
        <authorList>
            <person name="Sun J.-Q."/>
        </authorList>
    </citation>
    <scope>NUCLEOTIDE SEQUENCE [LARGE SCALE GENOMIC DNA]</scope>
    <source>
        <strain evidence="4 5">M1R2S20</strain>
    </source>
</reference>
<dbReference type="Proteomes" id="UP001556118">
    <property type="component" value="Unassembled WGS sequence"/>
</dbReference>
<comment type="caution">
    <text evidence="4">The sequence shown here is derived from an EMBL/GenBank/DDBJ whole genome shotgun (WGS) entry which is preliminary data.</text>
</comment>
<keyword evidence="5" id="KW-1185">Reference proteome</keyword>
<name>A0ABV3R9B2_9SPHN</name>
<sequence length="373" mass="39827">MARLVVFLHQLVATGVARNAIAIARHMHAAGWDTSLVTVRDGGELAGAAPEVRHVALGGRARSRRHDLALSIPRLRETLRQLAPDIVLSAGNHAHFALLAAACGSARYRRIYRFSNDLAHAATPGSLRSRLSSRRLTARLVARDADAIVLVSPDLANDRILKPHVQTGKARIIPNGVDVEVVRLRAAVPCDGLEGAAVPIVLGVGRLVRQKNFARLIEAFALARAERPLSLAIVGGGKRRARAALEEHAAKLGVARDVNFVGRVSNPFPFFRAASVVVIPSLWEGSPNVLLEALACGTPLVASRTAGNAASLLDEGRFGVLIDPYDVSAMAQAILAQLDPSSAILPGDRAFEFDRSLTLLAYQALFEETLAAR</sequence>
<evidence type="ECO:0000256" key="2">
    <source>
        <dbReference type="ARBA" id="ARBA00022679"/>
    </source>
</evidence>
<dbReference type="Pfam" id="PF13692">
    <property type="entry name" value="Glyco_trans_1_4"/>
    <property type="match status" value="1"/>
</dbReference>
<gene>
    <name evidence="4" type="ORF">ABUH87_05800</name>
</gene>
<dbReference type="EC" id="2.4.-.-" evidence="4"/>
<dbReference type="InterPro" id="IPR028098">
    <property type="entry name" value="Glyco_trans_4-like_N"/>
</dbReference>
<dbReference type="SUPFAM" id="SSF53756">
    <property type="entry name" value="UDP-Glycosyltransferase/glycogen phosphorylase"/>
    <property type="match status" value="1"/>
</dbReference>
<dbReference type="PANTHER" id="PTHR12526:SF510">
    <property type="entry name" value="D-INOSITOL 3-PHOSPHATE GLYCOSYLTRANSFERASE"/>
    <property type="match status" value="1"/>
</dbReference>
<feature type="domain" description="Glycosyltransferase subfamily 4-like N-terminal" evidence="3">
    <location>
        <begin position="15"/>
        <end position="180"/>
    </location>
</feature>
<dbReference type="PANTHER" id="PTHR12526">
    <property type="entry name" value="GLYCOSYLTRANSFERASE"/>
    <property type="match status" value="1"/>
</dbReference>
<dbReference type="GO" id="GO:0016757">
    <property type="term" value="F:glycosyltransferase activity"/>
    <property type="evidence" value="ECO:0007669"/>
    <property type="project" value="UniProtKB-KW"/>
</dbReference>
<organism evidence="4 5">
    <name type="scientific">Novosphingobium rhizovicinum</name>
    <dbReference type="NCBI Taxonomy" id="3228928"/>
    <lineage>
        <taxon>Bacteria</taxon>
        <taxon>Pseudomonadati</taxon>
        <taxon>Pseudomonadota</taxon>
        <taxon>Alphaproteobacteria</taxon>
        <taxon>Sphingomonadales</taxon>
        <taxon>Sphingomonadaceae</taxon>
        <taxon>Novosphingobium</taxon>
    </lineage>
</organism>
<evidence type="ECO:0000259" key="3">
    <source>
        <dbReference type="Pfam" id="PF13439"/>
    </source>
</evidence>
<evidence type="ECO:0000313" key="4">
    <source>
        <dbReference type="EMBL" id="MEW9854689.1"/>
    </source>
</evidence>
<dbReference type="RefSeq" id="WP_367771024.1">
    <property type="nucleotide sequence ID" value="NZ_JBFNXR010000021.1"/>
</dbReference>
<proteinExistence type="predicted"/>
<protein>
    <submittedName>
        <fullName evidence="4">Glycosyltransferase</fullName>
        <ecNumber evidence="4">2.4.-.-</ecNumber>
    </submittedName>
</protein>
<dbReference type="CDD" id="cd03811">
    <property type="entry name" value="GT4_GT28_WabH-like"/>
    <property type="match status" value="1"/>
</dbReference>
<keyword evidence="2 4" id="KW-0808">Transferase</keyword>
<evidence type="ECO:0000313" key="5">
    <source>
        <dbReference type="Proteomes" id="UP001556118"/>
    </source>
</evidence>
<dbReference type="EMBL" id="JBFNXR010000021">
    <property type="protein sequence ID" value="MEW9854689.1"/>
    <property type="molecule type" value="Genomic_DNA"/>
</dbReference>
<accession>A0ABV3R9B2</accession>